<dbReference type="Proteomes" id="UP000069940">
    <property type="component" value="Unassembled WGS sequence"/>
</dbReference>
<feature type="coiled-coil region" evidence="1">
    <location>
        <begin position="187"/>
        <end position="231"/>
    </location>
</feature>
<dbReference type="InterPro" id="IPR050540">
    <property type="entry name" value="F-actin_Monoox_Mical"/>
</dbReference>
<proteinExistence type="predicted"/>
<feature type="compositionally biased region" description="Polar residues" evidence="2">
    <location>
        <begin position="15"/>
        <end position="40"/>
    </location>
</feature>
<dbReference type="EnsemblMetazoa" id="AALFPA23_015620.R22739">
    <property type="protein sequence ID" value="AALFPA23_015620.P22739"/>
    <property type="gene ID" value="AALFPA23_015620"/>
</dbReference>
<feature type="coiled-coil region" evidence="1">
    <location>
        <begin position="331"/>
        <end position="361"/>
    </location>
</feature>
<dbReference type="EnsemblMetazoa" id="AALFPA23_015620.R22741">
    <property type="protein sequence ID" value="AALFPA23_015620.P22741"/>
    <property type="gene ID" value="AALFPA23_015620"/>
</dbReference>
<feature type="region of interest" description="Disordered" evidence="2">
    <location>
        <begin position="823"/>
        <end position="844"/>
    </location>
</feature>
<dbReference type="PANTHER" id="PTHR23167:SF69">
    <property type="entry name" value="FI18193P1"/>
    <property type="match status" value="1"/>
</dbReference>
<feature type="region of interest" description="Disordered" evidence="2">
    <location>
        <begin position="1"/>
        <end position="40"/>
    </location>
</feature>
<feature type="region of interest" description="Disordered" evidence="2">
    <location>
        <begin position="137"/>
        <end position="160"/>
    </location>
</feature>
<dbReference type="SUPFAM" id="SSF47576">
    <property type="entry name" value="Calponin-homology domain, CH-domain"/>
    <property type="match status" value="1"/>
</dbReference>
<dbReference type="Gene3D" id="1.10.418.10">
    <property type="entry name" value="Calponin-like domain"/>
    <property type="match status" value="1"/>
</dbReference>
<dbReference type="SMART" id="SM00033">
    <property type="entry name" value="CH"/>
    <property type="match status" value="1"/>
</dbReference>
<dbReference type="Pfam" id="PF00307">
    <property type="entry name" value="CH"/>
    <property type="match status" value="1"/>
</dbReference>
<dbReference type="PROSITE" id="PS50021">
    <property type="entry name" value="CH"/>
    <property type="match status" value="1"/>
</dbReference>
<dbReference type="CDD" id="cd21199">
    <property type="entry name" value="CH_CYTS"/>
    <property type="match status" value="1"/>
</dbReference>
<dbReference type="PANTHER" id="PTHR23167">
    <property type="entry name" value="CALPONIN HOMOLOGY DOMAIN-CONTAINING PROTEIN DDB_G0272472-RELATED"/>
    <property type="match status" value="1"/>
</dbReference>
<reference evidence="4" key="2">
    <citation type="submission" date="2025-05" db="UniProtKB">
        <authorList>
            <consortium name="EnsemblMetazoa"/>
        </authorList>
    </citation>
    <scope>IDENTIFICATION</scope>
    <source>
        <strain evidence="4">Foshan</strain>
    </source>
</reference>
<sequence length="1053" mass="117952">MIKLKSLFRRGQGPSGSKHSSQSTNNIASTNGGSIKGASSVSSLDCVGIAAVPPKSTAKHNRALHGSKDKLDQYGSNSQPFQAKGSREKLADLKHFGKEPKAAGIRGISTKTGNQMPIVQPQPPVHQHHQLEQFQGAGQLPRAGSRSELDQRDDDAYSSATEEIVISKDLTAISFGGPMEDLKGNRMQELHSHLERLRQENADLEEKVVAMSVYQKEVQALRDEIVKLQTSQEMSNSELHRLLDENETLRDRLKTVVQSPLSDSEKQQIIRDSQRLHSSAPASIALPNNMDMEGTPCVTPDWDKQSSSSEIAVACLQDKITQMEETHYSTNEELQATLQELADLQSQINELQTDNERLAEEKDVIFQSLCRQTEKLEDSRTQIGTLQKLLLREPNQQDGGSTEREQKLVELLKNAQEERESLMLKQEELNSELNELKVALEDTTNEKLRLHERIGVLESTIDATNAERTEIDAQLLQSKEDSSVKQIEISRLTTLLENARAKIEELEQDRALGDKSDLGELLDTARKEKDALEIQVASLQEQVSISQCEIQKLKDQLARMSEECKVVRNNAKCVISDLEYKHENIKQEKVKIASDCQQLQENVSELQVQNKCLNEDKAQLEALLSETQRHLGDTERLLAEKTDELNQEINLRRQESEEWDRFQSDLLMTVRVANDFKTEAHNAREQLALDNKALRERIRIMEQQVEKLNKLVASTESHQSIFNTVQQEMAVRRQQKSAIQRQDSRLSVKSLIESIENSAKQAKVSAESRCSSSSSINSIPADTVVNPTMATSNAVTKNANNHNGNESSAVLHSPLISSMTAKSPLREQQQPTTVSNISSNPKNNPTDTVLLIKTQNLIANSSGNLDSSNNNNSNYSNNNISCNNNNKVSTLISNSYNHSGKLFKQQADDHVTASILSHKTMDYVRRNSYGDISDRKDPLNALVKNGGSKRNALLKWCQNKTVGYRNIDITNFSSSWNDGLALCAIMHSYLPDRIPYDKLSPNDKRRNFSLAFAAAESVGIPTSLSIDDMCQLERPDWQQVMGYVTAIYKHFET</sequence>
<dbReference type="RefSeq" id="XP_062714512.1">
    <property type="nucleotide sequence ID" value="XM_062858528.1"/>
</dbReference>
<name>A0ABM1Z6Y0_AEDAL</name>
<evidence type="ECO:0000313" key="4">
    <source>
        <dbReference type="EnsemblMetazoa" id="AALFPA23_015620.P22739"/>
    </source>
</evidence>
<evidence type="ECO:0000259" key="3">
    <source>
        <dbReference type="PROSITE" id="PS50021"/>
    </source>
</evidence>
<organism evidence="4 5">
    <name type="scientific">Aedes albopictus</name>
    <name type="common">Asian tiger mosquito</name>
    <name type="synonym">Stegomyia albopicta</name>
    <dbReference type="NCBI Taxonomy" id="7160"/>
    <lineage>
        <taxon>Eukaryota</taxon>
        <taxon>Metazoa</taxon>
        <taxon>Ecdysozoa</taxon>
        <taxon>Arthropoda</taxon>
        <taxon>Hexapoda</taxon>
        <taxon>Insecta</taxon>
        <taxon>Pterygota</taxon>
        <taxon>Neoptera</taxon>
        <taxon>Endopterygota</taxon>
        <taxon>Diptera</taxon>
        <taxon>Nematocera</taxon>
        <taxon>Culicoidea</taxon>
        <taxon>Culicidae</taxon>
        <taxon>Culicinae</taxon>
        <taxon>Aedini</taxon>
        <taxon>Aedes</taxon>
        <taxon>Stegomyia</taxon>
    </lineage>
</organism>
<dbReference type="GeneID" id="109406300"/>
<protein>
    <recommendedName>
        <fullName evidence="3">Calponin-homology (CH) domain-containing protein</fullName>
    </recommendedName>
</protein>
<dbReference type="InterPro" id="IPR036872">
    <property type="entry name" value="CH_dom_sf"/>
</dbReference>
<feature type="coiled-coil region" evidence="1">
    <location>
        <begin position="405"/>
        <end position="453"/>
    </location>
</feature>
<accession>A0ABM1Z6Y0</accession>
<feature type="region of interest" description="Disordered" evidence="2">
    <location>
        <begin position="56"/>
        <end position="86"/>
    </location>
</feature>
<reference evidence="5" key="1">
    <citation type="journal article" date="2015" name="Proc. Natl. Acad. Sci. U.S.A.">
        <title>Genome sequence of the Asian Tiger mosquito, Aedes albopictus, reveals insights into its biology, genetics, and evolution.</title>
        <authorList>
            <person name="Chen X.G."/>
            <person name="Jiang X."/>
            <person name="Gu J."/>
            <person name="Xu M."/>
            <person name="Wu Y."/>
            <person name="Deng Y."/>
            <person name="Zhang C."/>
            <person name="Bonizzoni M."/>
            <person name="Dermauw W."/>
            <person name="Vontas J."/>
            <person name="Armbruster P."/>
            <person name="Huang X."/>
            <person name="Yang Y."/>
            <person name="Zhang H."/>
            <person name="He W."/>
            <person name="Peng H."/>
            <person name="Liu Y."/>
            <person name="Wu K."/>
            <person name="Chen J."/>
            <person name="Lirakis M."/>
            <person name="Topalis P."/>
            <person name="Van Leeuwen T."/>
            <person name="Hall A.B."/>
            <person name="Jiang X."/>
            <person name="Thorpe C."/>
            <person name="Mueller R.L."/>
            <person name="Sun C."/>
            <person name="Waterhouse R.M."/>
            <person name="Yan G."/>
            <person name="Tu Z.J."/>
            <person name="Fang X."/>
            <person name="James A.A."/>
        </authorList>
    </citation>
    <scope>NUCLEOTIDE SEQUENCE [LARGE SCALE GENOMIC DNA]</scope>
    <source>
        <strain evidence="5">Foshan</strain>
    </source>
</reference>
<evidence type="ECO:0000256" key="1">
    <source>
        <dbReference type="SAM" id="Coils"/>
    </source>
</evidence>
<dbReference type="InterPro" id="IPR001715">
    <property type="entry name" value="CH_dom"/>
</dbReference>
<evidence type="ECO:0000256" key="2">
    <source>
        <dbReference type="SAM" id="MobiDB-lite"/>
    </source>
</evidence>
<feature type="coiled-coil region" evidence="1">
    <location>
        <begin position="489"/>
        <end position="718"/>
    </location>
</feature>
<keyword evidence="5" id="KW-1185">Reference proteome</keyword>
<dbReference type="RefSeq" id="XP_062714513.1">
    <property type="nucleotide sequence ID" value="XM_062858529.1"/>
</dbReference>
<feature type="domain" description="Calponin-homology (CH)" evidence="3">
    <location>
        <begin position="947"/>
        <end position="1052"/>
    </location>
</feature>
<keyword evidence="1" id="KW-0175">Coiled coil</keyword>
<evidence type="ECO:0000313" key="5">
    <source>
        <dbReference type="Proteomes" id="UP000069940"/>
    </source>
</evidence>